<protein>
    <submittedName>
        <fullName evidence="1">Unannotated protein</fullName>
    </submittedName>
</protein>
<proteinExistence type="predicted"/>
<evidence type="ECO:0000313" key="1">
    <source>
        <dbReference type="EMBL" id="CAB4867307.1"/>
    </source>
</evidence>
<sequence>MPEESASVVDFCLEYSCPSRNPADCRSNSSCASPNFPLACELDNAPAIFLVSSKIDSLALRISLIVVSNFASASVLIRFASFDWIDNFSTVDFIAVNSAVNLIELSVLLRSASNCFL</sequence>
<reference evidence="1" key="1">
    <citation type="submission" date="2020-05" db="EMBL/GenBank/DDBJ databases">
        <authorList>
            <person name="Chiriac C."/>
            <person name="Salcher M."/>
            <person name="Ghai R."/>
            <person name="Kavagutti S V."/>
        </authorList>
    </citation>
    <scope>NUCLEOTIDE SEQUENCE</scope>
</reference>
<organism evidence="1">
    <name type="scientific">freshwater metagenome</name>
    <dbReference type="NCBI Taxonomy" id="449393"/>
    <lineage>
        <taxon>unclassified sequences</taxon>
        <taxon>metagenomes</taxon>
        <taxon>ecological metagenomes</taxon>
    </lineage>
</organism>
<accession>A0A6J7D928</accession>
<dbReference type="AlphaFoldDB" id="A0A6J7D928"/>
<gene>
    <name evidence="1" type="ORF">UFOPK3295_00743</name>
</gene>
<dbReference type="EMBL" id="CAFBLG010000068">
    <property type="protein sequence ID" value="CAB4867307.1"/>
    <property type="molecule type" value="Genomic_DNA"/>
</dbReference>
<name>A0A6J7D928_9ZZZZ</name>